<proteinExistence type="predicted"/>
<reference evidence="1" key="1">
    <citation type="submission" date="2022-02" db="EMBL/GenBank/DDBJ databases">
        <title>Coral-associated bacteria.</title>
        <authorList>
            <person name="Tang K."/>
            <person name="Wang X."/>
        </authorList>
    </citation>
    <scope>NUCLEOTIDE SEQUENCE</scope>
    <source>
        <strain evidence="1">SCSIO 43006</strain>
    </source>
</reference>
<dbReference type="EMBL" id="CP092418">
    <property type="protein sequence ID" value="USD23420.1"/>
    <property type="molecule type" value="Genomic_DNA"/>
</dbReference>
<organism evidence="1 2">
    <name type="scientific">Microbulbifer variabilis</name>
    <dbReference type="NCBI Taxonomy" id="266805"/>
    <lineage>
        <taxon>Bacteria</taxon>
        <taxon>Pseudomonadati</taxon>
        <taxon>Pseudomonadota</taxon>
        <taxon>Gammaproteobacteria</taxon>
        <taxon>Cellvibrionales</taxon>
        <taxon>Microbulbiferaceae</taxon>
        <taxon>Microbulbifer</taxon>
    </lineage>
</organism>
<accession>A0ABY4VHD4</accession>
<name>A0ABY4VHD4_9GAMM</name>
<sequence length="124" mass="14020">MSLREIYIDSNSLPKFGYSREEDVNMLISNLDTTFLNNISIVIANGKGIRIFDQESINQSTLIGWVCRFPAGTTPPNGLRITEQGPGQYYISPERNMTATRFIELLKEMSLKAITLFKRADKAI</sequence>
<dbReference type="Proteomes" id="UP001055658">
    <property type="component" value="Chromosome"/>
</dbReference>
<keyword evidence="2" id="KW-1185">Reference proteome</keyword>
<evidence type="ECO:0000313" key="2">
    <source>
        <dbReference type="Proteomes" id="UP001055658"/>
    </source>
</evidence>
<protein>
    <submittedName>
        <fullName evidence="1">Uncharacterized protein</fullName>
    </submittedName>
</protein>
<evidence type="ECO:0000313" key="1">
    <source>
        <dbReference type="EMBL" id="USD23420.1"/>
    </source>
</evidence>
<gene>
    <name evidence="1" type="ORF">MJO52_09850</name>
</gene>
<dbReference type="RefSeq" id="WP_252085766.1">
    <property type="nucleotide sequence ID" value="NZ_CP092418.1"/>
</dbReference>